<dbReference type="AlphaFoldDB" id="A0A5D3EIP5"/>
<name>A0A5D3EIP5_9BACE</name>
<proteinExistence type="predicted"/>
<comment type="caution">
    <text evidence="2">The sequence shown here is derived from an EMBL/GenBank/DDBJ whole genome shotgun (WGS) entry which is preliminary data.</text>
</comment>
<sequence length="344" mass="39825">MKTTNLLKTALMVFIGSFLMLGFNSCSKDPEIPNDETKNKLHEDPVKMTIKLVECHLHADWNEIQKVGGPHQNPESPAKYMKKIQEITYEVKEGEGWKLAEGSQSKFYVRKCKEYYTLLGGKNNYTPAPIYLMYINYYNVKGELMNNQFVENGQEKIHQHFFTPVNIKKTFDGVDEADDQNPSKLIDYLYVDTTPWNETKKSGKAQITGAENPIGMKGVIRFLKDRKEFDLQIRLYHGYVSKINPKTNTFDPFYKPSAGLIQRGTWDINVKVPVVVFWEQEEDIDAIDDDTDLFTITEDKIDEKGKRLIHSIMKTFNISWEEAVKEFYTYTYQSGDVEAGSIWL</sequence>
<feature type="signal peptide" evidence="1">
    <location>
        <begin position="1"/>
        <end position="28"/>
    </location>
</feature>
<protein>
    <submittedName>
        <fullName evidence="2">Uncharacterized protein</fullName>
    </submittedName>
</protein>
<evidence type="ECO:0000256" key="1">
    <source>
        <dbReference type="SAM" id="SignalP"/>
    </source>
</evidence>
<evidence type="ECO:0000313" key="3">
    <source>
        <dbReference type="Proteomes" id="UP000324383"/>
    </source>
</evidence>
<keyword evidence="3" id="KW-1185">Reference proteome</keyword>
<evidence type="ECO:0000313" key="2">
    <source>
        <dbReference type="EMBL" id="TYK35376.1"/>
    </source>
</evidence>
<reference evidence="2 3" key="1">
    <citation type="submission" date="2019-07" db="EMBL/GenBank/DDBJ databases">
        <title>Draft Genome Sequences of Bacteroides pyogenes Strains Isolated from the Uterus Holstein Dairy Cows with Metritis.</title>
        <authorList>
            <person name="Cunha F."/>
            <person name="Galvao K.N."/>
            <person name="Jeon S.J."/>
            <person name="Jeong K.C."/>
        </authorList>
    </citation>
    <scope>NUCLEOTIDE SEQUENCE [LARGE SCALE GENOMIC DNA]</scope>
    <source>
        <strain evidence="2 3">KG-31</strain>
    </source>
</reference>
<gene>
    <name evidence="2" type="ORF">FNJ60_01330</name>
</gene>
<dbReference type="Proteomes" id="UP000324383">
    <property type="component" value="Unassembled WGS sequence"/>
</dbReference>
<feature type="chain" id="PRO_5030116328" evidence="1">
    <location>
        <begin position="29"/>
        <end position="344"/>
    </location>
</feature>
<accession>A0A5D3EIP5</accession>
<keyword evidence="1" id="KW-0732">Signal</keyword>
<organism evidence="2 3">
    <name type="scientific">Bacteroides pyogenes</name>
    <dbReference type="NCBI Taxonomy" id="310300"/>
    <lineage>
        <taxon>Bacteria</taxon>
        <taxon>Pseudomonadati</taxon>
        <taxon>Bacteroidota</taxon>
        <taxon>Bacteroidia</taxon>
        <taxon>Bacteroidales</taxon>
        <taxon>Bacteroidaceae</taxon>
        <taxon>Bacteroides</taxon>
    </lineage>
</organism>
<dbReference type="EMBL" id="VKLW01000002">
    <property type="protein sequence ID" value="TYK35376.1"/>
    <property type="molecule type" value="Genomic_DNA"/>
</dbReference>